<keyword evidence="3" id="KW-0276">Fatty acid metabolism</keyword>
<keyword evidence="4" id="KW-0443">Lipid metabolism</keyword>
<dbReference type="RefSeq" id="WP_190724070.1">
    <property type="nucleotide sequence ID" value="NZ_CP061539.1"/>
</dbReference>
<dbReference type="PANTHER" id="PTHR43272:SF32">
    <property type="entry name" value="AMP-DEPENDENT SYNTHETASE_LIGASE DOMAIN-CONTAINING PROTEIN"/>
    <property type="match status" value="1"/>
</dbReference>
<dbReference type="Pfam" id="PF23562">
    <property type="entry name" value="AMP-binding_C_3"/>
    <property type="match status" value="1"/>
</dbReference>
<evidence type="ECO:0000256" key="5">
    <source>
        <dbReference type="ARBA" id="ARBA00032875"/>
    </source>
</evidence>
<dbReference type="InterPro" id="IPR000873">
    <property type="entry name" value="AMP-dep_synth/lig_dom"/>
</dbReference>
<evidence type="ECO:0000256" key="3">
    <source>
        <dbReference type="ARBA" id="ARBA00022832"/>
    </source>
</evidence>
<evidence type="ECO:0000256" key="6">
    <source>
        <dbReference type="SAM" id="MobiDB-lite"/>
    </source>
</evidence>
<protein>
    <recommendedName>
        <fullName evidence="5">Acyl-CoA synthetase</fullName>
    </recommendedName>
</protein>
<evidence type="ECO:0000256" key="1">
    <source>
        <dbReference type="ARBA" id="ARBA00006432"/>
    </source>
</evidence>
<dbReference type="InterPro" id="IPR042099">
    <property type="entry name" value="ANL_N_sf"/>
</dbReference>
<dbReference type="Pfam" id="PF00501">
    <property type="entry name" value="AMP-binding"/>
    <property type="match status" value="1"/>
</dbReference>
<comment type="similarity">
    <text evidence="1">Belongs to the ATP-dependent AMP-binding enzyme family.</text>
</comment>
<dbReference type="PANTHER" id="PTHR43272">
    <property type="entry name" value="LONG-CHAIN-FATTY-ACID--COA LIGASE"/>
    <property type="match status" value="1"/>
</dbReference>
<dbReference type="CDD" id="cd05907">
    <property type="entry name" value="VL_LC_FACS_like"/>
    <property type="match status" value="1"/>
</dbReference>
<feature type="compositionally biased region" description="Polar residues" evidence="6">
    <location>
        <begin position="754"/>
        <end position="763"/>
    </location>
</feature>
<accession>A0A7H2BBS5</accession>
<sequence>MQEINSPQIVLTDPAQNITTILERKVEDSSNPVLYRVQKSPGNWQDVRATEFKAQVVKLAKGLMAAGIEPGDAVGIMSRTRFEWTLVDFAIWYAGAISVPVYETSSAAQAGWALSHSGAKAVIVEKDSNAETIEKARNLENADVDLSALEFMWVMDRGDLQILEQDAVDITDEQVEARRASRTLDDIATIVYTSGTTGRPKGCPISHGNFVRLSANTKLTIPEIANETNSTIIFLPLAHVLARLIQVLALDAGVVVGHSPNIKNLASDLDSFKPTMLLVVPRVFEKIFEGAVKKAEKGGKLNSTLFNRSIDVAIAWSKAKIAGNVPLKLEMQYRFYQKLVYSKLHNAMGGAVKFAVSGGGRLAPLLGHFYHAVGIQVVEGYGLTETTAPLAVGRIRDFAIGDVGTLIPGNSVRLAEDGELEVKGVGVILGYYNNPEEDQVAFTEDGWLRTGDFVRIDENNHLTIIGRKKEIIVTAGGKNVVPAPAEEHIRTSPLVSQAMLVGDEKPFISALITLDPEVLPDELEHLGLPRTLTPKEASTNPTVREAIQKFIDEANAFVSKAESIREFRITDKDFTEEEGHLTPSMKVRRPQVLQDFSSYIEDMYNRTRESMNERSEKFQAYRAERNEKYQAFKAESAEKLHEFGEKVQKYSPKNAKAIDDAETPIEETLDVDGETWVAVTDEDAAAAGLLGESKQVEQVVTGLPASEPLDEDSADFTEQPSAQPDASEAPADITVVEPVGSEKPSRAEHEVIVGQTSPATASMSLVPEGEDYASQRTEGQGDWVQVESTPADSKDANSKK</sequence>
<evidence type="ECO:0000256" key="4">
    <source>
        <dbReference type="ARBA" id="ARBA00023098"/>
    </source>
</evidence>
<dbReference type="GO" id="GO:0004467">
    <property type="term" value="F:long-chain fatty acid-CoA ligase activity"/>
    <property type="evidence" value="ECO:0007669"/>
    <property type="project" value="TreeGrafter"/>
</dbReference>
<evidence type="ECO:0000313" key="8">
    <source>
        <dbReference type="EMBL" id="QNV37121.1"/>
    </source>
</evidence>
<keyword evidence="2 8" id="KW-0436">Ligase</keyword>
<dbReference type="SUPFAM" id="SSF56801">
    <property type="entry name" value="Acetyl-CoA synthetase-like"/>
    <property type="match status" value="1"/>
</dbReference>
<dbReference type="GeneID" id="96624106"/>
<dbReference type="GO" id="GO:0016020">
    <property type="term" value="C:membrane"/>
    <property type="evidence" value="ECO:0007669"/>
    <property type="project" value="TreeGrafter"/>
</dbReference>
<feature type="domain" description="AMP-dependent synthetase/ligase" evidence="7">
    <location>
        <begin position="44"/>
        <end position="432"/>
    </location>
</feature>
<dbReference type="Proteomes" id="UP000516404">
    <property type="component" value="Chromosome"/>
</dbReference>
<evidence type="ECO:0000256" key="2">
    <source>
        <dbReference type="ARBA" id="ARBA00022598"/>
    </source>
</evidence>
<feature type="region of interest" description="Disordered" evidence="6">
    <location>
        <begin position="706"/>
        <end position="800"/>
    </location>
</feature>
<dbReference type="Gene3D" id="3.40.50.12780">
    <property type="entry name" value="N-terminal domain of ligase-like"/>
    <property type="match status" value="1"/>
</dbReference>
<reference evidence="8 9" key="1">
    <citation type="submission" date="2020-09" db="EMBL/GenBank/DDBJ databases">
        <title>Investigation of environmental microbes.</title>
        <authorList>
            <person name="Ou Y."/>
            <person name="Kang Q."/>
        </authorList>
    </citation>
    <scope>NUCLEOTIDE SEQUENCE [LARGE SCALE GENOMIC DNA]</scope>
    <source>
        <strain evidence="8 9">KJZ-14</strain>
    </source>
</reference>
<dbReference type="AlphaFoldDB" id="A0A7H2BBS5"/>
<dbReference type="InterPro" id="IPR020845">
    <property type="entry name" value="AMP-binding_CS"/>
</dbReference>
<dbReference type="PROSITE" id="PS00455">
    <property type="entry name" value="AMP_BINDING"/>
    <property type="match status" value="1"/>
</dbReference>
<dbReference type="EMBL" id="CP061539">
    <property type="protein sequence ID" value="QNV37121.1"/>
    <property type="molecule type" value="Genomic_DNA"/>
</dbReference>
<proteinExistence type="inferred from homology"/>
<organism evidence="8 9">
    <name type="scientific">Rothia terrae</name>
    <dbReference type="NCBI Taxonomy" id="396015"/>
    <lineage>
        <taxon>Bacteria</taxon>
        <taxon>Bacillati</taxon>
        <taxon>Actinomycetota</taxon>
        <taxon>Actinomycetes</taxon>
        <taxon>Micrococcales</taxon>
        <taxon>Micrococcaceae</taxon>
        <taxon>Rothia</taxon>
    </lineage>
</organism>
<gene>
    <name evidence="8" type="ORF">IDM49_07625</name>
</gene>
<keyword evidence="9" id="KW-1185">Reference proteome</keyword>
<dbReference type="KEGG" id="rter:IDM49_07625"/>
<evidence type="ECO:0000313" key="9">
    <source>
        <dbReference type="Proteomes" id="UP000516404"/>
    </source>
</evidence>
<name>A0A7H2BBS5_9MICC</name>
<evidence type="ECO:0000259" key="7">
    <source>
        <dbReference type="Pfam" id="PF00501"/>
    </source>
</evidence>